<dbReference type="Proteomes" id="UP000638353">
    <property type="component" value="Unassembled WGS sequence"/>
</dbReference>
<evidence type="ECO:0000313" key="3">
    <source>
        <dbReference type="Proteomes" id="UP000638353"/>
    </source>
</evidence>
<dbReference type="RefSeq" id="WP_189828083.1">
    <property type="nucleotide sequence ID" value="NZ_BMVC01000028.1"/>
</dbReference>
<protein>
    <submittedName>
        <fullName evidence="2">Uncharacterized protein</fullName>
    </submittedName>
</protein>
<evidence type="ECO:0000256" key="1">
    <source>
        <dbReference type="SAM" id="MobiDB-lite"/>
    </source>
</evidence>
<sequence length="110" mass="11929">MATYEIAHIRTWRPPMPEAVRAAEPRPGWPGRHASDEAGLRTQEAAGRKAPLPGGLTVPDADGNVVAYDGVPYRSFVNRRDRSACSTPVGPLVDAVNRWFGHQLSLSLKG</sequence>
<dbReference type="EMBL" id="BMVC01000028">
    <property type="protein sequence ID" value="GHD17929.1"/>
    <property type="molecule type" value="Genomic_DNA"/>
</dbReference>
<comment type="caution">
    <text evidence="2">The sequence shown here is derived from an EMBL/GenBank/DDBJ whole genome shotgun (WGS) entry which is preliminary data.</text>
</comment>
<reference evidence="2" key="1">
    <citation type="journal article" date="2014" name="Int. J. Syst. Evol. Microbiol.">
        <title>Complete genome sequence of Corynebacterium casei LMG S-19264T (=DSM 44701T), isolated from a smear-ripened cheese.</title>
        <authorList>
            <consortium name="US DOE Joint Genome Institute (JGI-PGF)"/>
            <person name="Walter F."/>
            <person name="Albersmeier A."/>
            <person name="Kalinowski J."/>
            <person name="Ruckert C."/>
        </authorList>
    </citation>
    <scope>NUCLEOTIDE SEQUENCE</scope>
    <source>
        <strain evidence="2">JCM 4637</strain>
    </source>
</reference>
<reference evidence="2" key="2">
    <citation type="submission" date="2020-09" db="EMBL/GenBank/DDBJ databases">
        <authorList>
            <person name="Sun Q."/>
            <person name="Ohkuma M."/>
        </authorList>
    </citation>
    <scope>NUCLEOTIDE SEQUENCE</scope>
    <source>
        <strain evidence="2">JCM 4637</strain>
    </source>
</reference>
<organism evidence="2 3">
    <name type="scientific">Streptomyces finlayi</name>
    <dbReference type="NCBI Taxonomy" id="67296"/>
    <lineage>
        <taxon>Bacteria</taxon>
        <taxon>Bacillati</taxon>
        <taxon>Actinomycetota</taxon>
        <taxon>Actinomycetes</taxon>
        <taxon>Kitasatosporales</taxon>
        <taxon>Streptomycetaceae</taxon>
        <taxon>Streptomyces</taxon>
    </lineage>
</organism>
<dbReference type="AlphaFoldDB" id="A0A918X8D6"/>
<feature type="region of interest" description="Disordered" evidence="1">
    <location>
        <begin position="23"/>
        <end position="56"/>
    </location>
</feature>
<proteinExistence type="predicted"/>
<name>A0A918X8D6_9ACTN</name>
<gene>
    <name evidence="2" type="ORF">GCM10010334_80200</name>
</gene>
<accession>A0A918X8D6</accession>
<evidence type="ECO:0000313" key="2">
    <source>
        <dbReference type="EMBL" id="GHD17929.1"/>
    </source>
</evidence>